<keyword evidence="4" id="KW-0804">Transcription</keyword>
<evidence type="ECO:0000313" key="6">
    <source>
        <dbReference type="EMBL" id="GHE66979.1"/>
    </source>
</evidence>
<evidence type="ECO:0000313" key="7">
    <source>
        <dbReference type="Proteomes" id="UP000603227"/>
    </source>
</evidence>
<dbReference type="Gene3D" id="1.10.10.10">
    <property type="entry name" value="Winged helix-like DNA-binding domain superfamily/Winged helix DNA-binding domain"/>
    <property type="match status" value="1"/>
</dbReference>
<proteinExistence type="inferred from homology"/>
<evidence type="ECO:0000256" key="4">
    <source>
        <dbReference type="ARBA" id="ARBA00023163"/>
    </source>
</evidence>
<dbReference type="AlphaFoldDB" id="A0A918ZSY3"/>
<dbReference type="SUPFAM" id="SSF46785">
    <property type="entry name" value="Winged helix' DNA-binding domain"/>
    <property type="match status" value="1"/>
</dbReference>
<feature type="domain" description="HTH lysR-type" evidence="5">
    <location>
        <begin position="8"/>
        <end position="65"/>
    </location>
</feature>
<organism evidence="6 7">
    <name type="scientific">Streptomyces capitiformicae</name>
    <dbReference type="NCBI Taxonomy" id="2014920"/>
    <lineage>
        <taxon>Bacteria</taxon>
        <taxon>Bacillati</taxon>
        <taxon>Actinomycetota</taxon>
        <taxon>Actinomycetes</taxon>
        <taxon>Kitasatosporales</taxon>
        <taxon>Streptomycetaceae</taxon>
        <taxon>Streptomyces</taxon>
    </lineage>
</organism>
<name>A0A918ZSY3_9ACTN</name>
<dbReference type="InterPro" id="IPR000847">
    <property type="entry name" value="LysR_HTH_N"/>
</dbReference>
<evidence type="ECO:0000259" key="5">
    <source>
        <dbReference type="PROSITE" id="PS50931"/>
    </source>
</evidence>
<reference evidence="6" key="1">
    <citation type="journal article" date="2014" name="Int. J. Syst. Evol. Microbiol.">
        <title>Complete genome sequence of Corynebacterium casei LMG S-19264T (=DSM 44701T), isolated from a smear-ripened cheese.</title>
        <authorList>
            <consortium name="US DOE Joint Genome Institute (JGI-PGF)"/>
            <person name="Walter F."/>
            <person name="Albersmeier A."/>
            <person name="Kalinowski J."/>
            <person name="Ruckert C."/>
        </authorList>
    </citation>
    <scope>NUCLEOTIDE SEQUENCE</scope>
    <source>
        <strain evidence="6">CGMCC 4.7403</strain>
    </source>
</reference>
<evidence type="ECO:0000256" key="3">
    <source>
        <dbReference type="ARBA" id="ARBA00023125"/>
    </source>
</evidence>
<evidence type="ECO:0000256" key="2">
    <source>
        <dbReference type="ARBA" id="ARBA00023015"/>
    </source>
</evidence>
<dbReference type="InterPro" id="IPR036390">
    <property type="entry name" value="WH_DNA-bd_sf"/>
</dbReference>
<reference evidence="6" key="2">
    <citation type="submission" date="2020-09" db="EMBL/GenBank/DDBJ databases">
        <authorList>
            <person name="Sun Q."/>
            <person name="Zhou Y."/>
        </authorList>
    </citation>
    <scope>NUCLEOTIDE SEQUENCE</scope>
    <source>
        <strain evidence="6">CGMCC 4.7403</strain>
    </source>
</reference>
<gene>
    <name evidence="6" type="ORF">GCM10017771_90660</name>
</gene>
<dbReference type="InterPro" id="IPR005119">
    <property type="entry name" value="LysR_subst-bd"/>
</dbReference>
<comment type="similarity">
    <text evidence="1">Belongs to the LysR transcriptional regulatory family.</text>
</comment>
<dbReference type="InterPro" id="IPR036388">
    <property type="entry name" value="WH-like_DNA-bd_sf"/>
</dbReference>
<dbReference type="EMBL" id="BNAT01000066">
    <property type="protein sequence ID" value="GHE66979.1"/>
    <property type="molecule type" value="Genomic_DNA"/>
</dbReference>
<dbReference type="GO" id="GO:0003700">
    <property type="term" value="F:DNA-binding transcription factor activity"/>
    <property type="evidence" value="ECO:0007669"/>
    <property type="project" value="InterPro"/>
</dbReference>
<dbReference type="Pfam" id="PF00126">
    <property type="entry name" value="HTH_1"/>
    <property type="match status" value="1"/>
</dbReference>
<dbReference type="Proteomes" id="UP000603227">
    <property type="component" value="Unassembled WGS sequence"/>
</dbReference>
<keyword evidence="3" id="KW-0238">DNA-binding</keyword>
<dbReference type="PANTHER" id="PTHR30118">
    <property type="entry name" value="HTH-TYPE TRANSCRIPTIONAL REGULATOR LEUO-RELATED"/>
    <property type="match status" value="1"/>
</dbReference>
<dbReference type="InterPro" id="IPR050389">
    <property type="entry name" value="LysR-type_TF"/>
</dbReference>
<dbReference type="PRINTS" id="PR00039">
    <property type="entry name" value="HTHLYSR"/>
</dbReference>
<dbReference type="GO" id="GO:0003677">
    <property type="term" value="F:DNA binding"/>
    <property type="evidence" value="ECO:0007669"/>
    <property type="project" value="UniProtKB-KW"/>
</dbReference>
<dbReference type="Gene3D" id="3.40.190.10">
    <property type="entry name" value="Periplasmic binding protein-like II"/>
    <property type="match status" value="2"/>
</dbReference>
<dbReference type="PROSITE" id="PS50931">
    <property type="entry name" value="HTH_LYSR"/>
    <property type="match status" value="1"/>
</dbReference>
<accession>A0A918ZSY3</accession>
<dbReference type="SUPFAM" id="SSF53850">
    <property type="entry name" value="Periplasmic binding protein-like II"/>
    <property type="match status" value="1"/>
</dbReference>
<dbReference type="PANTHER" id="PTHR30118:SF15">
    <property type="entry name" value="TRANSCRIPTIONAL REGULATORY PROTEIN"/>
    <property type="match status" value="1"/>
</dbReference>
<protein>
    <submittedName>
        <fullName evidence="6">LysR family transcriptional regulator</fullName>
    </submittedName>
</protein>
<keyword evidence="2" id="KW-0805">Transcription regulation</keyword>
<comment type="caution">
    <text evidence="6">The sequence shown here is derived from an EMBL/GenBank/DDBJ whole genome shotgun (WGS) entry which is preliminary data.</text>
</comment>
<keyword evidence="7" id="KW-1185">Reference proteome</keyword>
<evidence type="ECO:0000256" key="1">
    <source>
        <dbReference type="ARBA" id="ARBA00009437"/>
    </source>
</evidence>
<sequence length="303" mass="33671">MSVVTRNMDFNLLRALQALLEERSVTRAAERLGLSQPAVSGALSKLRRHYDDELLTRVGNSYQLTALAQQLLEYAAGAAAMADRVFSLQADFDPATSERAFTVAVSDYTATVLGQSLSRLLNERAPRAQLHLQQLAPDVMDRAPESLRSLDAVVLPHSLLTDVPYQDLLRDEWVCVTAQDNTAVGEELTVEDLNELPWVFSFRRRTALTTAMRELRIHGVEPRPQIVIESYAALPSFLIGTNRIALIQRRLTANTTLRVLPCPVQLAPLLLALWWHPSHTADAGHQWLRQLFADAEAVAGHPA</sequence>
<dbReference type="Pfam" id="PF03466">
    <property type="entry name" value="LysR_substrate"/>
    <property type="match status" value="1"/>
</dbReference>